<sequence length="211" mass="23051">MDKYDIVLDLVEHPDRYTPEQTAQVLSDPEVREIYNLLSKTASACKASEDVYDAEVDAEWRRLKPRPRLRWYGSRAASIAVFALSSLVAVAIGVAVTVGVIKEEPKPAEEGQEQAVAAQQAAAIDDTAVAEKDTVPSTAEPVLFEDAPLGDILEAVSAAYGVTVSYRTSEAAGLHLYYKLDPSLQLSEIVEQLNTFEQLNLRLDGETIIVD</sequence>
<name>A0A4Q0U781_9BACT</name>
<dbReference type="Pfam" id="PF16344">
    <property type="entry name" value="FecR_C"/>
    <property type="match status" value="1"/>
</dbReference>
<protein>
    <submittedName>
        <fullName evidence="2">DUF4974 domain-containing protein</fullName>
    </submittedName>
</protein>
<reference evidence="2" key="2">
    <citation type="submission" date="2021-09" db="EMBL/GenBank/DDBJ databases">
        <authorList>
            <person name="Gilroy R."/>
        </authorList>
    </citation>
    <scope>NUCLEOTIDE SEQUENCE</scope>
    <source>
        <strain evidence="2">4100</strain>
    </source>
</reference>
<dbReference type="InterPro" id="IPR032508">
    <property type="entry name" value="FecR_C"/>
</dbReference>
<reference evidence="2" key="1">
    <citation type="journal article" date="2021" name="PeerJ">
        <title>Extensive microbial diversity within the chicken gut microbiome revealed by metagenomics and culture.</title>
        <authorList>
            <person name="Gilroy R."/>
            <person name="Ravi A."/>
            <person name="Getino M."/>
            <person name="Pursley I."/>
            <person name="Horton D.L."/>
            <person name="Alikhan N.F."/>
            <person name="Baker D."/>
            <person name="Gharbi K."/>
            <person name="Hall N."/>
            <person name="Watson M."/>
            <person name="Adriaenssens E.M."/>
            <person name="Foster-Nyarko E."/>
            <person name="Jarju S."/>
            <person name="Secka A."/>
            <person name="Antonio M."/>
            <person name="Oren A."/>
            <person name="Chaudhuri R.R."/>
            <person name="La Ragione R."/>
            <person name="Hildebrand F."/>
            <person name="Pallen M.J."/>
        </authorList>
    </citation>
    <scope>NUCLEOTIDE SEQUENCE</scope>
    <source>
        <strain evidence="2">4100</strain>
    </source>
</reference>
<dbReference type="Gene3D" id="3.55.50.30">
    <property type="match status" value="1"/>
</dbReference>
<gene>
    <name evidence="2" type="ORF">K8V47_07165</name>
</gene>
<dbReference type="EMBL" id="DYXT01000037">
    <property type="protein sequence ID" value="HJE39517.1"/>
    <property type="molecule type" value="Genomic_DNA"/>
</dbReference>
<proteinExistence type="predicted"/>
<comment type="caution">
    <text evidence="2">The sequence shown here is derived from an EMBL/GenBank/DDBJ whole genome shotgun (WGS) entry which is preliminary data.</text>
</comment>
<dbReference type="AlphaFoldDB" id="A0A4Q0U781"/>
<organism evidence="2 3">
    <name type="scientific">Candidatus Amulumruptor caecigallinarius</name>
    <dbReference type="NCBI Taxonomy" id="2109911"/>
    <lineage>
        <taxon>Bacteria</taxon>
        <taxon>Pseudomonadati</taxon>
        <taxon>Bacteroidota</taxon>
        <taxon>Bacteroidia</taxon>
        <taxon>Bacteroidales</taxon>
        <taxon>Muribaculaceae</taxon>
        <taxon>Candidatus Amulumruptor</taxon>
    </lineage>
</organism>
<evidence type="ECO:0000313" key="2">
    <source>
        <dbReference type="EMBL" id="HJE39517.1"/>
    </source>
</evidence>
<evidence type="ECO:0000259" key="1">
    <source>
        <dbReference type="Pfam" id="PF16344"/>
    </source>
</evidence>
<dbReference type="Proteomes" id="UP000711407">
    <property type="component" value="Unassembled WGS sequence"/>
</dbReference>
<accession>A0A4Q0U781</accession>
<evidence type="ECO:0000313" key="3">
    <source>
        <dbReference type="Proteomes" id="UP000711407"/>
    </source>
</evidence>
<feature type="domain" description="Protein FecR C-terminal" evidence="1">
    <location>
        <begin position="143"/>
        <end position="210"/>
    </location>
</feature>